<evidence type="ECO:0000313" key="3">
    <source>
        <dbReference type="Proteomes" id="UP001221208"/>
    </source>
</evidence>
<dbReference type="Proteomes" id="UP001221208">
    <property type="component" value="Unassembled WGS sequence"/>
</dbReference>
<dbReference type="EMBL" id="JAQQXR010000010">
    <property type="protein sequence ID" value="MDC8760086.1"/>
    <property type="molecule type" value="Genomic_DNA"/>
</dbReference>
<protein>
    <recommendedName>
        <fullName evidence="4">CPBP family intramembrane metalloprotease</fullName>
    </recommendedName>
</protein>
<sequence>MQRLRHFLFSPPSTTLLRHSFSSFLLAIIPSLALATIVYVAIGLIGGDNRHANIPATSTNGLEFFVVVVFSPAVESLLLALTLAILSIPIKNRPGAAMAAALIWGVLHGLTAPIWFFGTVWSFFIFSAAYLTWRKHSFKSAFIATALPHALVNLTSFLFQAFVTNRIG</sequence>
<accession>A0ABT5K5M6</accession>
<keyword evidence="1" id="KW-0472">Membrane</keyword>
<keyword evidence="3" id="KW-1185">Reference proteome</keyword>
<comment type="caution">
    <text evidence="2">The sequence shown here is derived from an EMBL/GenBank/DDBJ whole genome shotgun (WGS) entry which is preliminary data.</text>
</comment>
<keyword evidence="1" id="KW-0812">Transmembrane</keyword>
<organism evidence="2 3">
    <name type="scientific">Janthinobacterium fluminis</name>
    <dbReference type="NCBI Taxonomy" id="2987524"/>
    <lineage>
        <taxon>Bacteria</taxon>
        <taxon>Pseudomonadati</taxon>
        <taxon>Pseudomonadota</taxon>
        <taxon>Betaproteobacteria</taxon>
        <taxon>Burkholderiales</taxon>
        <taxon>Oxalobacteraceae</taxon>
        <taxon>Janthinobacterium</taxon>
    </lineage>
</organism>
<feature type="transmembrane region" description="Helical" evidence="1">
    <location>
        <begin position="65"/>
        <end position="90"/>
    </location>
</feature>
<feature type="transmembrane region" description="Helical" evidence="1">
    <location>
        <begin position="141"/>
        <end position="163"/>
    </location>
</feature>
<proteinExistence type="predicted"/>
<keyword evidence="1" id="KW-1133">Transmembrane helix</keyword>
<evidence type="ECO:0008006" key="4">
    <source>
        <dbReference type="Google" id="ProtNLM"/>
    </source>
</evidence>
<evidence type="ECO:0000256" key="1">
    <source>
        <dbReference type="SAM" id="Phobius"/>
    </source>
</evidence>
<reference evidence="2 3" key="1">
    <citation type="submission" date="2022-10" db="EMBL/GenBank/DDBJ databases">
        <title>Janthinobacterium sp. hw3 Genome sequencing.</title>
        <authorList>
            <person name="Park S."/>
        </authorList>
    </citation>
    <scope>NUCLEOTIDE SEQUENCE [LARGE SCALE GENOMIC DNA]</scope>
    <source>
        <strain evidence="3">hw3</strain>
    </source>
</reference>
<evidence type="ECO:0000313" key="2">
    <source>
        <dbReference type="EMBL" id="MDC8760086.1"/>
    </source>
</evidence>
<gene>
    <name evidence="2" type="ORF">OIK44_21075</name>
</gene>
<name>A0ABT5K5M6_9BURK</name>
<feature type="transmembrane region" description="Helical" evidence="1">
    <location>
        <begin position="102"/>
        <end position="129"/>
    </location>
</feature>
<feature type="transmembrane region" description="Helical" evidence="1">
    <location>
        <begin position="21"/>
        <end position="45"/>
    </location>
</feature>
<dbReference type="RefSeq" id="WP_273673658.1">
    <property type="nucleotide sequence ID" value="NZ_JAQQXR010000010.1"/>
</dbReference>